<dbReference type="PANTHER" id="PTHR24305">
    <property type="entry name" value="CYTOCHROME P450"/>
    <property type="match status" value="1"/>
</dbReference>
<keyword evidence="5 7" id="KW-0408">Iron</keyword>
<sequence>MLLSPAVLVSAISVSAIILIYKFLIYPAFISPLSKIPAPHWSCHIAPFWLWWAKYHHHENFLVQQNHLVRGEALRLAPGLLSLNGYERALKPVYLGGFPKTDFYTRGFIIYNTPNIFTFEDNSAHSSRKRMVSNTFSKSFVLSSATAHSSLQDVLFGRLLPKILHAAQTGQPLEMLELSYSYSMDSFVQWQFGKRIGSNLLENVDERRLYLDGFFAGAPYTLWQYELPLVNRFLKSIGLIPAKVDAGFRDIEDWNLQKCDSAYQLLKSGEKLNDAETPVVFARAAEVMGNMKPDDKQDSYHNRLEIASDMFIHNSAAHETSGNTLAYIYYELSRHPDVQAKLRQELLTLHPQLKFPQPPGEQLQLPPAKEVDNLSYLEAVIMETLRLYPSVPGGQPRKVPRPCSLGGYDNIPAGTTVQCYAYALHRTPEIFPEPEIWNPDRWVNSSQEHLSQMRRYFWAFGSGGRMCIGSNFAWFSMKHAVGSVYTNFISSIHDHGDMTLIDSYLAGPKGHRVEIKFKQVQDM</sequence>
<evidence type="ECO:0000256" key="4">
    <source>
        <dbReference type="ARBA" id="ARBA00022723"/>
    </source>
</evidence>
<dbReference type="AlphaFoldDB" id="A0AA35PX21"/>
<keyword evidence="4 7" id="KW-0479">Metal-binding</keyword>
<dbReference type="InterPro" id="IPR036396">
    <property type="entry name" value="Cyt_P450_sf"/>
</dbReference>
<dbReference type="InterPro" id="IPR001128">
    <property type="entry name" value="Cyt_P450"/>
</dbReference>
<evidence type="ECO:0000256" key="7">
    <source>
        <dbReference type="PIRSR" id="PIRSR602403-1"/>
    </source>
</evidence>
<evidence type="ECO:0000256" key="3">
    <source>
        <dbReference type="ARBA" id="ARBA00022617"/>
    </source>
</evidence>
<keyword evidence="3 7" id="KW-0349">Heme</keyword>
<dbReference type="InterPro" id="IPR002403">
    <property type="entry name" value="Cyt_P450_E_grp-IV"/>
</dbReference>
<comment type="caution">
    <text evidence="9">The sequence shown here is derived from an EMBL/GenBank/DDBJ whole genome shotgun (WGS) entry which is preliminary data.</text>
</comment>
<evidence type="ECO:0000256" key="6">
    <source>
        <dbReference type="ARBA" id="ARBA00023033"/>
    </source>
</evidence>
<dbReference type="Gene3D" id="1.10.630.10">
    <property type="entry name" value="Cytochrome P450"/>
    <property type="match status" value="1"/>
</dbReference>
<dbReference type="GO" id="GO:0016705">
    <property type="term" value="F:oxidoreductase activity, acting on paired donors, with incorporation or reduction of molecular oxygen"/>
    <property type="evidence" value="ECO:0007669"/>
    <property type="project" value="InterPro"/>
</dbReference>
<evidence type="ECO:0000313" key="9">
    <source>
        <dbReference type="EMBL" id="CAI6045549.1"/>
    </source>
</evidence>
<evidence type="ECO:0000313" key="10">
    <source>
        <dbReference type="Proteomes" id="UP001160390"/>
    </source>
</evidence>
<dbReference type="GO" id="GO:0004497">
    <property type="term" value="F:monooxygenase activity"/>
    <property type="evidence" value="ECO:0007669"/>
    <property type="project" value="UniProtKB-KW"/>
</dbReference>
<protein>
    <recommendedName>
        <fullName evidence="11">Cytochrome P450</fullName>
    </recommendedName>
</protein>
<evidence type="ECO:0000256" key="8">
    <source>
        <dbReference type="RuleBase" id="RU000461"/>
    </source>
</evidence>
<dbReference type="PRINTS" id="PR00385">
    <property type="entry name" value="P450"/>
</dbReference>
<comment type="similarity">
    <text evidence="2 8">Belongs to the cytochrome P450 family.</text>
</comment>
<dbReference type="PROSITE" id="PS00086">
    <property type="entry name" value="CYTOCHROME_P450"/>
    <property type="match status" value="1"/>
</dbReference>
<dbReference type="SUPFAM" id="SSF48264">
    <property type="entry name" value="Cytochrome P450"/>
    <property type="match status" value="1"/>
</dbReference>
<keyword evidence="6 8" id="KW-0503">Monooxygenase</keyword>
<evidence type="ECO:0000256" key="2">
    <source>
        <dbReference type="ARBA" id="ARBA00010617"/>
    </source>
</evidence>
<name>A0AA35PX21_9HYPO</name>
<proteinExistence type="inferred from homology"/>
<dbReference type="InterPro" id="IPR017972">
    <property type="entry name" value="Cyt_P450_CS"/>
</dbReference>
<dbReference type="Proteomes" id="UP001160390">
    <property type="component" value="Unassembled WGS sequence"/>
</dbReference>
<evidence type="ECO:0000256" key="5">
    <source>
        <dbReference type="ARBA" id="ARBA00023004"/>
    </source>
</evidence>
<evidence type="ECO:0000256" key="1">
    <source>
        <dbReference type="ARBA" id="ARBA00001971"/>
    </source>
</evidence>
<dbReference type="InterPro" id="IPR050121">
    <property type="entry name" value="Cytochrome_P450_monoxygenase"/>
</dbReference>
<feature type="binding site" description="axial binding residue" evidence="7">
    <location>
        <position position="467"/>
    </location>
    <ligand>
        <name>heme</name>
        <dbReference type="ChEBI" id="CHEBI:30413"/>
    </ligand>
    <ligandPart>
        <name>Fe</name>
        <dbReference type="ChEBI" id="CHEBI:18248"/>
    </ligandPart>
</feature>
<organism evidence="9 10">
    <name type="scientific">Clonostachys chloroleuca</name>
    <dbReference type="NCBI Taxonomy" id="1926264"/>
    <lineage>
        <taxon>Eukaryota</taxon>
        <taxon>Fungi</taxon>
        <taxon>Dikarya</taxon>
        <taxon>Ascomycota</taxon>
        <taxon>Pezizomycotina</taxon>
        <taxon>Sordariomycetes</taxon>
        <taxon>Hypocreomycetidae</taxon>
        <taxon>Hypocreales</taxon>
        <taxon>Bionectriaceae</taxon>
        <taxon>Clonostachys</taxon>
    </lineage>
</organism>
<dbReference type="GO" id="GO:0005506">
    <property type="term" value="F:iron ion binding"/>
    <property type="evidence" value="ECO:0007669"/>
    <property type="project" value="InterPro"/>
</dbReference>
<dbReference type="PRINTS" id="PR00465">
    <property type="entry name" value="EP450IV"/>
</dbReference>
<dbReference type="EMBL" id="CABFNP030000582">
    <property type="protein sequence ID" value="CAI6045549.1"/>
    <property type="molecule type" value="Genomic_DNA"/>
</dbReference>
<reference evidence="9" key="1">
    <citation type="submission" date="2023-01" db="EMBL/GenBank/DDBJ databases">
        <authorList>
            <person name="Piombo E."/>
        </authorList>
    </citation>
    <scope>NUCLEOTIDE SEQUENCE</scope>
</reference>
<dbReference type="PANTHER" id="PTHR24305:SF166">
    <property type="entry name" value="CYTOCHROME P450 12A4, MITOCHONDRIAL-RELATED"/>
    <property type="match status" value="1"/>
</dbReference>
<gene>
    <name evidence="9" type="ORF">CCHLO57077_00012968</name>
</gene>
<accession>A0AA35PX21</accession>
<evidence type="ECO:0008006" key="11">
    <source>
        <dbReference type="Google" id="ProtNLM"/>
    </source>
</evidence>
<dbReference type="GO" id="GO:0020037">
    <property type="term" value="F:heme binding"/>
    <property type="evidence" value="ECO:0007669"/>
    <property type="project" value="InterPro"/>
</dbReference>
<dbReference type="Pfam" id="PF00067">
    <property type="entry name" value="p450"/>
    <property type="match status" value="1"/>
</dbReference>
<comment type="cofactor">
    <cofactor evidence="1 7">
        <name>heme</name>
        <dbReference type="ChEBI" id="CHEBI:30413"/>
    </cofactor>
</comment>
<keyword evidence="8" id="KW-0560">Oxidoreductase</keyword>
<keyword evidence="10" id="KW-1185">Reference proteome</keyword>
<dbReference type="CDD" id="cd11059">
    <property type="entry name" value="CYP_fungal"/>
    <property type="match status" value="1"/>
</dbReference>